<evidence type="ECO:0000256" key="4">
    <source>
        <dbReference type="ARBA" id="ARBA00022490"/>
    </source>
</evidence>
<keyword evidence="7" id="KW-0809">Transit peptide</keyword>
<reference evidence="15" key="1">
    <citation type="submission" date="2015-09" db="EMBL/GenBank/DDBJ databases">
        <authorList>
            <consortium name="Pathogen Informatics"/>
        </authorList>
    </citation>
    <scope>NUCLEOTIDE SEQUENCE [LARGE SCALE GENOMIC DNA]</scope>
    <source>
        <strain evidence="15">Lake Konstanz</strain>
    </source>
</reference>
<dbReference type="Pfam" id="PF00118">
    <property type="entry name" value="Cpn60_TCP1"/>
    <property type="match status" value="1"/>
</dbReference>
<dbReference type="InterPro" id="IPR027409">
    <property type="entry name" value="GroEL-like_apical_dom_sf"/>
</dbReference>
<evidence type="ECO:0000256" key="6">
    <source>
        <dbReference type="ARBA" id="ARBA00022840"/>
    </source>
</evidence>
<dbReference type="PANTHER" id="PTHR11353">
    <property type="entry name" value="CHAPERONIN"/>
    <property type="match status" value="1"/>
</dbReference>
<dbReference type="NCBIfam" id="NF041083">
    <property type="entry name" value="thermosome_beta"/>
    <property type="match status" value="1"/>
</dbReference>
<evidence type="ECO:0000256" key="5">
    <source>
        <dbReference type="ARBA" id="ARBA00022741"/>
    </source>
</evidence>
<evidence type="ECO:0000256" key="9">
    <source>
        <dbReference type="ARBA" id="ARBA00023186"/>
    </source>
</evidence>
<name>A0A0S4IWM5_BODSA</name>
<evidence type="ECO:0000256" key="7">
    <source>
        <dbReference type="ARBA" id="ARBA00022946"/>
    </source>
</evidence>
<dbReference type="GO" id="GO:0140662">
    <property type="term" value="F:ATP-dependent protein folding chaperone"/>
    <property type="evidence" value="ECO:0007669"/>
    <property type="project" value="InterPro"/>
</dbReference>
<dbReference type="Gene3D" id="1.10.560.10">
    <property type="entry name" value="GroEL-like equatorial domain"/>
    <property type="match status" value="1"/>
</dbReference>
<dbReference type="InterPro" id="IPR053374">
    <property type="entry name" value="TCP-1_chaperonin"/>
</dbReference>
<protein>
    <recommendedName>
        <fullName evidence="3 12">T-complex protein 1 subunit gamma</fullName>
    </recommendedName>
</protein>
<comment type="similarity">
    <text evidence="2 11">Belongs to the TCP-1 chaperonin family.</text>
</comment>
<evidence type="ECO:0000256" key="11">
    <source>
        <dbReference type="RuleBase" id="RU004187"/>
    </source>
</evidence>
<dbReference type="OrthoDB" id="275057at2759"/>
<dbReference type="SUPFAM" id="SSF54849">
    <property type="entry name" value="GroEL-intermediate domain like"/>
    <property type="match status" value="1"/>
</dbReference>
<evidence type="ECO:0000256" key="13">
    <source>
        <dbReference type="SAM" id="MobiDB-lite"/>
    </source>
</evidence>
<dbReference type="Proteomes" id="UP000051952">
    <property type="component" value="Unassembled WGS sequence"/>
</dbReference>
<dbReference type="InterPro" id="IPR027413">
    <property type="entry name" value="GROEL-like_equatorial_sf"/>
</dbReference>
<dbReference type="CDD" id="cd03337">
    <property type="entry name" value="TCP1_gamma"/>
    <property type="match status" value="1"/>
</dbReference>
<keyword evidence="5 11" id="KW-0547">Nucleotide-binding</keyword>
<sequence>MQQPVIVMNQKVEREHGRKAQMSNIGAAKTVAGLISSTLGPCAMLKMILDPMGGTVLTNDGNCILREIDVVHPAAKHMLELARAQDEEVGDGTTSVIVLTGEILSLAQPLLERNIHPLKIVKGMVQALTDALQIIEQVAVTIDPTDREQLLEVVRACLGTKFGSREEMLMCKLAVDATLRVVMTSAITGQKEIDIKRYAKIEKIPGASIEDSEVLDGVMFNKDHIHPKMRRRIENPRVLLLDTALEYKKAETTISVEVTKDTDWETLLKQEEDYVRNLCAHIIAFKPDVVITEKGASDLAAHFLYKANITCIRRLRKTDNNRIARATGATIVSRVEELQESDIGTGAGLFEIKKIGDEYFTFITGCPNGTACSVILRGASKDILNEMERNLHDAMCVTRNIILEPRIVHGAAAIEMHTSARLMEKAKSITGVQQAAYQAIAMALEVIPRILSSNCGANVIRTVTDLRARHALPSGSHWGVDGIKGDITDIRVLKIVEPASVKIQALKTAVEAACMILRVDDVVSGTKAKSDRPEKKAAATQEDAPDGHE</sequence>
<evidence type="ECO:0000256" key="1">
    <source>
        <dbReference type="ARBA" id="ARBA00004496"/>
    </source>
</evidence>
<dbReference type="PRINTS" id="PR00304">
    <property type="entry name" value="TCOMPLEXTCP1"/>
</dbReference>
<dbReference type="FunFam" id="3.50.7.10:FF:000005">
    <property type="entry name" value="T-complex protein 1 subunit gamma"/>
    <property type="match status" value="1"/>
</dbReference>
<keyword evidence="6 11" id="KW-0067">ATP-binding</keyword>
<dbReference type="GO" id="GO:0051082">
    <property type="term" value="F:unfolded protein binding"/>
    <property type="evidence" value="ECO:0007669"/>
    <property type="project" value="InterPro"/>
</dbReference>
<dbReference type="SUPFAM" id="SSF52029">
    <property type="entry name" value="GroEL apical domain-like"/>
    <property type="match status" value="1"/>
</dbReference>
<dbReference type="NCBIfam" id="NF041082">
    <property type="entry name" value="thermosome_alpha"/>
    <property type="match status" value="1"/>
</dbReference>
<evidence type="ECO:0000313" key="14">
    <source>
        <dbReference type="EMBL" id="CUG06396.1"/>
    </source>
</evidence>
<dbReference type="InterPro" id="IPR027410">
    <property type="entry name" value="TCP-1-like_intermed_sf"/>
</dbReference>
<evidence type="ECO:0000256" key="8">
    <source>
        <dbReference type="ARBA" id="ARBA00023016"/>
    </source>
</evidence>
<keyword evidence="15" id="KW-1185">Reference proteome</keyword>
<dbReference type="InterPro" id="IPR012719">
    <property type="entry name" value="Chap_CCT_gamma"/>
</dbReference>
<feature type="region of interest" description="Disordered" evidence="13">
    <location>
        <begin position="526"/>
        <end position="549"/>
    </location>
</feature>
<dbReference type="OMA" id="CGGSTIR"/>
<keyword evidence="9 11" id="KW-0143">Chaperone</keyword>
<dbReference type="AlphaFoldDB" id="A0A0S4IWM5"/>
<dbReference type="PROSITE" id="PS00751">
    <property type="entry name" value="TCP1_2"/>
    <property type="match status" value="1"/>
</dbReference>
<dbReference type="SUPFAM" id="SSF48592">
    <property type="entry name" value="GroEL equatorial domain-like"/>
    <property type="match status" value="1"/>
</dbReference>
<evidence type="ECO:0000256" key="3">
    <source>
        <dbReference type="ARBA" id="ARBA00017187"/>
    </source>
</evidence>
<evidence type="ECO:0000256" key="2">
    <source>
        <dbReference type="ARBA" id="ARBA00008020"/>
    </source>
</evidence>
<accession>A0A0S4IWM5</accession>
<dbReference type="FunFam" id="1.10.560.10:FF:000085">
    <property type="entry name" value="T-complex protein 1 subunit gamma"/>
    <property type="match status" value="1"/>
</dbReference>
<keyword evidence="8" id="KW-0346">Stress response</keyword>
<dbReference type="InterPro" id="IPR054827">
    <property type="entry name" value="thermosome_alpha"/>
</dbReference>
<evidence type="ECO:0000256" key="12">
    <source>
        <dbReference type="RuleBase" id="RU004191"/>
    </source>
</evidence>
<comment type="subcellular location">
    <subcellularLocation>
        <location evidence="1">Cytoplasm</location>
    </subcellularLocation>
</comment>
<gene>
    <name evidence="14" type="ORF">BSAL_72525</name>
</gene>
<dbReference type="EMBL" id="CYKH01000586">
    <property type="protein sequence ID" value="CUG06396.1"/>
    <property type="molecule type" value="Genomic_DNA"/>
</dbReference>
<evidence type="ECO:0000256" key="10">
    <source>
        <dbReference type="ARBA" id="ARBA00025467"/>
    </source>
</evidence>
<dbReference type="InterPro" id="IPR017998">
    <property type="entry name" value="Chaperone_TCP-1"/>
</dbReference>
<dbReference type="InterPro" id="IPR002423">
    <property type="entry name" value="Cpn60/GroEL/TCP-1"/>
</dbReference>
<dbReference type="GO" id="GO:0016887">
    <property type="term" value="F:ATP hydrolysis activity"/>
    <property type="evidence" value="ECO:0007669"/>
    <property type="project" value="InterPro"/>
</dbReference>
<dbReference type="InterPro" id="IPR002194">
    <property type="entry name" value="Chaperonin_TCP-1_CS"/>
</dbReference>
<dbReference type="VEuPathDB" id="TriTrypDB:BSAL_72525"/>
<dbReference type="GO" id="GO:0005832">
    <property type="term" value="C:chaperonin-containing T-complex"/>
    <property type="evidence" value="ECO:0007669"/>
    <property type="project" value="UniProtKB-ARBA"/>
</dbReference>
<organism evidence="14 15">
    <name type="scientific">Bodo saltans</name>
    <name type="common">Flagellated protozoan</name>
    <dbReference type="NCBI Taxonomy" id="75058"/>
    <lineage>
        <taxon>Eukaryota</taxon>
        <taxon>Discoba</taxon>
        <taxon>Euglenozoa</taxon>
        <taxon>Kinetoplastea</taxon>
        <taxon>Metakinetoplastina</taxon>
        <taxon>Eubodonida</taxon>
        <taxon>Bodonidae</taxon>
        <taxon>Bodo</taxon>
    </lineage>
</organism>
<comment type="function">
    <text evidence="10">Implicated in mitochondrial protein import and macromolecular assembly. May facilitate the correct folding of imported proteins. May also prevent misfolding and promote the refolding and proper assembly of unfolded polypeptides generated under stress conditions in the mitochondrial matrix.</text>
</comment>
<dbReference type="GO" id="GO:0005524">
    <property type="term" value="F:ATP binding"/>
    <property type="evidence" value="ECO:0007669"/>
    <property type="project" value="UniProtKB-KW"/>
</dbReference>
<dbReference type="Gene3D" id="3.50.7.10">
    <property type="entry name" value="GroEL"/>
    <property type="match status" value="1"/>
</dbReference>
<dbReference type="PROSITE" id="PS00995">
    <property type="entry name" value="TCP1_3"/>
    <property type="match status" value="1"/>
</dbReference>
<proteinExistence type="inferred from homology"/>
<evidence type="ECO:0000313" key="15">
    <source>
        <dbReference type="Proteomes" id="UP000051952"/>
    </source>
</evidence>
<keyword evidence="4" id="KW-0963">Cytoplasm</keyword>
<dbReference type="NCBIfam" id="TIGR02344">
    <property type="entry name" value="chap_CCT_gamma"/>
    <property type="match status" value="1"/>
</dbReference>
<feature type="compositionally biased region" description="Basic and acidic residues" evidence="13">
    <location>
        <begin position="528"/>
        <end position="537"/>
    </location>
</feature>
<dbReference type="Gene3D" id="3.30.260.10">
    <property type="entry name" value="TCP-1-like chaperonin intermediate domain"/>
    <property type="match status" value="1"/>
</dbReference>